<evidence type="ECO:0000256" key="8">
    <source>
        <dbReference type="RuleBase" id="RU004254"/>
    </source>
</evidence>
<keyword evidence="4" id="KW-0285">Flavoprotein</keyword>
<evidence type="ECO:0000256" key="2">
    <source>
        <dbReference type="ARBA" id="ARBA00004777"/>
    </source>
</evidence>
<dbReference type="PANTHER" id="PTHR45754:SF1">
    <property type="entry name" value="METHYLENETETRAHYDROFOLATE REDUCTASE 1"/>
    <property type="match status" value="1"/>
</dbReference>
<evidence type="ECO:0000259" key="10">
    <source>
        <dbReference type="Pfam" id="PF21895"/>
    </source>
</evidence>
<evidence type="ECO:0000256" key="5">
    <source>
        <dbReference type="ARBA" id="ARBA00022827"/>
    </source>
</evidence>
<dbReference type="GO" id="GO:0071949">
    <property type="term" value="F:FAD binding"/>
    <property type="evidence" value="ECO:0007669"/>
    <property type="project" value="TreeGrafter"/>
</dbReference>
<sequence length="612" mass="67883">MKLTEAISRHVASTSTPYYTLEFFPPRTDSGFENLLARLSRLSVVNPVGLSITWGAGGSTKQRSLDLAEATQRENPVTILHLTCTNMERAMLDDALDSAKARGIRNILALRGDPPRGEEYWIPCDPQFQHASDLVKYIRNRHGDEFCIGVAAYPDGHSFDEDTELANLKTKVEAGAEFIITQLFYDADGFLIWLRKVREIGIEVPVLAGVMPIQSYASFLRMTKLCASRVPPSLIASLEPIRHDDEAVKDFGVDFATDMIRTITSTKHNGPIVQGVHFCTLNLEKSTWRILDKLGWIGTSTHVLEEGKNRLIQPDSNAPLSSSSLLITPQDAASAVAPKDSENSGTIANTTTTLPALPANQAATWDDFPNGRFGSADSAAFGVRDPYKNELGLTTAEVHRLWGQPETIDDLTALFLKHLRGHSPFSTTPWSPNPIAAETKLILPHLIELTLRGNWSVASQPAVDCARSDDEVFGWGPKDGFVFQKAFCEFFCESATLDRLREKATIVDTVKFFAGNAKGEMVTNMALGESNAVTWGVFPGKEVMQPTVIERAAFQAWAEEAFGIWSEWALFFPPASPTRQLLERVRDERWLVSICHHDFKNPDSLWDFLLET</sequence>
<proteinExistence type="inferred from homology"/>
<dbReference type="UniPathway" id="UPA00193"/>
<dbReference type="GO" id="GO:0005829">
    <property type="term" value="C:cytosol"/>
    <property type="evidence" value="ECO:0007669"/>
    <property type="project" value="TreeGrafter"/>
</dbReference>
<comment type="cofactor">
    <cofactor evidence="1">
        <name>FAD</name>
        <dbReference type="ChEBI" id="CHEBI:57692"/>
    </cofactor>
</comment>
<evidence type="ECO:0000256" key="3">
    <source>
        <dbReference type="ARBA" id="ARBA00006743"/>
    </source>
</evidence>
<dbReference type="PANTHER" id="PTHR45754">
    <property type="entry name" value="METHYLENETETRAHYDROFOLATE REDUCTASE"/>
    <property type="match status" value="1"/>
</dbReference>
<evidence type="ECO:0000256" key="4">
    <source>
        <dbReference type="ARBA" id="ARBA00022630"/>
    </source>
</evidence>
<keyword evidence="12" id="KW-1185">Reference proteome</keyword>
<feature type="domain" description="MTHFR SAM-binding regulatory" evidence="10">
    <location>
        <begin position="362"/>
        <end position="609"/>
    </location>
</feature>
<comment type="pathway">
    <text evidence="2 8">One-carbon metabolism; tetrahydrofolate interconversion.</text>
</comment>
<protein>
    <submittedName>
        <fullName evidence="11">MTHFR-domain-containing protein</fullName>
    </submittedName>
</protein>
<comment type="similarity">
    <text evidence="3">Belongs to the methylenetetrahydrofolate reductase family.</text>
</comment>
<keyword evidence="7" id="KW-0560">Oxidoreductase</keyword>
<name>A0A165EL08_9BASI</name>
<gene>
    <name evidence="11" type="ORF">CALCODRAFT_499019</name>
</gene>
<dbReference type="Proteomes" id="UP000076842">
    <property type="component" value="Unassembled WGS sequence"/>
</dbReference>
<dbReference type="InterPro" id="IPR029041">
    <property type="entry name" value="FAD-linked_oxidoreductase-like"/>
</dbReference>
<dbReference type="FunCoup" id="A0A165EL08">
    <property type="interactions" value="324"/>
</dbReference>
<keyword evidence="6" id="KW-0521">NADP</keyword>
<dbReference type="CDD" id="cd00537">
    <property type="entry name" value="MTHFR"/>
    <property type="match status" value="1"/>
</dbReference>
<evidence type="ECO:0000256" key="1">
    <source>
        <dbReference type="ARBA" id="ARBA00001974"/>
    </source>
</evidence>
<dbReference type="GO" id="GO:0009086">
    <property type="term" value="P:methionine biosynthetic process"/>
    <property type="evidence" value="ECO:0007669"/>
    <property type="project" value="TreeGrafter"/>
</dbReference>
<dbReference type="NCBIfam" id="TIGR00677">
    <property type="entry name" value="fadh2_euk"/>
    <property type="match status" value="1"/>
</dbReference>
<dbReference type="GO" id="GO:0035999">
    <property type="term" value="P:tetrahydrofolate interconversion"/>
    <property type="evidence" value="ECO:0007669"/>
    <property type="project" value="UniProtKB-UniPathway"/>
</dbReference>
<dbReference type="Pfam" id="PF21895">
    <property type="entry name" value="MTHFR_C"/>
    <property type="match status" value="1"/>
</dbReference>
<dbReference type="SUPFAM" id="SSF51730">
    <property type="entry name" value="FAD-linked oxidoreductase"/>
    <property type="match status" value="1"/>
</dbReference>
<dbReference type="Pfam" id="PF02219">
    <property type="entry name" value="MTHFR"/>
    <property type="match status" value="1"/>
</dbReference>
<reference evidence="11 12" key="1">
    <citation type="journal article" date="2016" name="Mol. Biol. Evol.">
        <title>Comparative Genomics of Early-Diverging Mushroom-Forming Fungi Provides Insights into the Origins of Lignocellulose Decay Capabilities.</title>
        <authorList>
            <person name="Nagy L.G."/>
            <person name="Riley R."/>
            <person name="Tritt A."/>
            <person name="Adam C."/>
            <person name="Daum C."/>
            <person name="Floudas D."/>
            <person name="Sun H."/>
            <person name="Yadav J.S."/>
            <person name="Pangilinan J."/>
            <person name="Larsson K.H."/>
            <person name="Matsuura K."/>
            <person name="Barry K."/>
            <person name="Labutti K."/>
            <person name="Kuo R."/>
            <person name="Ohm R.A."/>
            <person name="Bhattacharya S.S."/>
            <person name="Shirouzu T."/>
            <person name="Yoshinaga Y."/>
            <person name="Martin F.M."/>
            <person name="Grigoriev I.V."/>
            <person name="Hibbett D.S."/>
        </authorList>
    </citation>
    <scope>NUCLEOTIDE SEQUENCE [LARGE SCALE GENOMIC DNA]</scope>
    <source>
        <strain evidence="11 12">HHB12733</strain>
    </source>
</reference>
<dbReference type="InterPro" id="IPR053806">
    <property type="entry name" value="MTHFR_C"/>
</dbReference>
<keyword evidence="5" id="KW-0274">FAD</keyword>
<evidence type="ECO:0000313" key="12">
    <source>
        <dbReference type="Proteomes" id="UP000076842"/>
    </source>
</evidence>
<evidence type="ECO:0000256" key="9">
    <source>
        <dbReference type="SAM" id="MobiDB-lite"/>
    </source>
</evidence>
<dbReference type="InterPro" id="IPR004621">
    <property type="entry name" value="Fadh2_euk"/>
</dbReference>
<dbReference type="AlphaFoldDB" id="A0A165EL08"/>
<dbReference type="InterPro" id="IPR003171">
    <property type="entry name" value="Mehydrof_redctse-like"/>
</dbReference>
<dbReference type="EMBL" id="KV424001">
    <property type="protein sequence ID" value="KZT55084.1"/>
    <property type="molecule type" value="Genomic_DNA"/>
</dbReference>
<dbReference type="InParanoid" id="A0A165EL08"/>
<evidence type="ECO:0000256" key="6">
    <source>
        <dbReference type="ARBA" id="ARBA00022857"/>
    </source>
</evidence>
<dbReference type="STRING" id="1353952.A0A165EL08"/>
<accession>A0A165EL08</accession>
<evidence type="ECO:0000256" key="7">
    <source>
        <dbReference type="ARBA" id="ARBA00023002"/>
    </source>
</evidence>
<evidence type="ECO:0000313" key="11">
    <source>
        <dbReference type="EMBL" id="KZT55084.1"/>
    </source>
</evidence>
<dbReference type="OrthoDB" id="16284at2759"/>
<dbReference type="GO" id="GO:0004489">
    <property type="term" value="F:methylenetetrahydrofolate reductase [NAD(P)H] activity"/>
    <property type="evidence" value="ECO:0007669"/>
    <property type="project" value="InterPro"/>
</dbReference>
<dbReference type="FunFam" id="3.20.20.220:FF:000002">
    <property type="entry name" value="Methylenetetrahydrofolate reductase"/>
    <property type="match status" value="1"/>
</dbReference>
<dbReference type="Gene3D" id="3.20.20.220">
    <property type="match status" value="1"/>
</dbReference>
<organism evidence="11 12">
    <name type="scientific">Calocera cornea HHB12733</name>
    <dbReference type="NCBI Taxonomy" id="1353952"/>
    <lineage>
        <taxon>Eukaryota</taxon>
        <taxon>Fungi</taxon>
        <taxon>Dikarya</taxon>
        <taxon>Basidiomycota</taxon>
        <taxon>Agaricomycotina</taxon>
        <taxon>Dacrymycetes</taxon>
        <taxon>Dacrymycetales</taxon>
        <taxon>Dacrymycetaceae</taxon>
        <taxon>Calocera</taxon>
    </lineage>
</organism>
<feature type="region of interest" description="Disordered" evidence="9">
    <location>
        <begin position="331"/>
        <end position="351"/>
    </location>
</feature>